<evidence type="ECO:0000313" key="2">
    <source>
        <dbReference type="Proteomes" id="UP000237105"/>
    </source>
</evidence>
<reference evidence="2" key="1">
    <citation type="submission" date="2016-06" db="EMBL/GenBank/DDBJ databases">
        <title>Parallel loss of symbiosis genes in relatives of nitrogen-fixing non-legume Parasponia.</title>
        <authorList>
            <person name="Van Velzen R."/>
            <person name="Holmer R."/>
            <person name="Bu F."/>
            <person name="Rutten L."/>
            <person name="Van Zeijl A."/>
            <person name="Liu W."/>
            <person name="Santuari L."/>
            <person name="Cao Q."/>
            <person name="Sharma T."/>
            <person name="Shen D."/>
            <person name="Roswanjaya Y."/>
            <person name="Wardhani T."/>
            <person name="Kalhor M.S."/>
            <person name="Jansen J."/>
            <person name="Van den Hoogen J."/>
            <person name="Gungor B."/>
            <person name="Hartog M."/>
            <person name="Hontelez J."/>
            <person name="Verver J."/>
            <person name="Yang W.-C."/>
            <person name="Schijlen E."/>
            <person name="Repin R."/>
            <person name="Schilthuizen M."/>
            <person name="Schranz E."/>
            <person name="Heidstra R."/>
            <person name="Miyata K."/>
            <person name="Fedorova E."/>
            <person name="Kohlen W."/>
            <person name="Bisseling T."/>
            <person name="Smit S."/>
            <person name="Geurts R."/>
        </authorList>
    </citation>
    <scope>NUCLEOTIDE SEQUENCE [LARGE SCALE GENOMIC DNA]</scope>
    <source>
        <strain evidence="2">cv. WU1-14</strain>
    </source>
</reference>
<gene>
    <name evidence="1" type="ORF">PanWU01x14_122730</name>
</gene>
<sequence>MDPEEIVKLCERLNLDDHEGPLMGMNPKMYEDGKEKMKLCLVRRVVFGNKFVNWDGLNKVAEQ</sequence>
<dbReference type="OrthoDB" id="10317741at2759"/>
<dbReference type="AlphaFoldDB" id="A0A2P5CUR9"/>
<dbReference type="Proteomes" id="UP000237105">
    <property type="component" value="Unassembled WGS sequence"/>
</dbReference>
<keyword evidence="2" id="KW-1185">Reference proteome</keyword>
<comment type="caution">
    <text evidence="1">The sequence shown here is derived from an EMBL/GenBank/DDBJ whole genome shotgun (WGS) entry which is preliminary data.</text>
</comment>
<evidence type="ECO:0000313" key="1">
    <source>
        <dbReference type="EMBL" id="PON64798.1"/>
    </source>
</evidence>
<protein>
    <submittedName>
        <fullName evidence="1">Uncharacterized protein</fullName>
    </submittedName>
</protein>
<feature type="non-terminal residue" evidence="1">
    <location>
        <position position="63"/>
    </location>
</feature>
<dbReference type="EMBL" id="JXTB01000093">
    <property type="protein sequence ID" value="PON64798.1"/>
    <property type="molecule type" value="Genomic_DNA"/>
</dbReference>
<proteinExistence type="predicted"/>
<organism evidence="1 2">
    <name type="scientific">Parasponia andersonii</name>
    <name type="common">Sponia andersonii</name>
    <dbReference type="NCBI Taxonomy" id="3476"/>
    <lineage>
        <taxon>Eukaryota</taxon>
        <taxon>Viridiplantae</taxon>
        <taxon>Streptophyta</taxon>
        <taxon>Embryophyta</taxon>
        <taxon>Tracheophyta</taxon>
        <taxon>Spermatophyta</taxon>
        <taxon>Magnoliopsida</taxon>
        <taxon>eudicotyledons</taxon>
        <taxon>Gunneridae</taxon>
        <taxon>Pentapetalae</taxon>
        <taxon>rosids</taxon>
        <taxon>fabids</taxon>
        <taxon>Rosales</taxon>
        <taxon>Cannabaceae</taxon>
        <taxon>Parasponia</taxon>
    </lineage>
</organism>
<name>A0A2P5CUR9_PARAD</name>
<accession>A0A2P5CUR9</accession>